<reference evidence="1" key="1">
    <citation type="submission" date="2014-09" db="EMBL/GenBank/DDBJ databases">
        <authorList>
            <person name="Magalhaes I.L.F."/>
            <person name="Oliveira U."/>
            <person name="Santos F.R."/>
            <person name="Vidigal T.H.D.A."/>
            <person name="Brescovit A.D."/>
            <person name="Santos A.J."/>
        </authorList>
    </citation>
    <scope>NUCLEOTIDE SEQUENCE</scope>
    <source>
        <tissue evidence="1">Shoot tissue taken approximately 20 cm above the soil surface</tissue>
    </source>
</reference>
<evidence type="ECO:0000313" key="1">
    <source>
        <dbReference type="EMBL" id="JAD28468.1"/>
    </source>
</evidence>
<proteinExistence type="predicted"/>
<dbReference type="EMBL" id="GBRH01269427">
    <property type="protein sequence ID" value="JAD28468.1"/>
    <property type="molecule type" value="Transcribed_RNA"/>
</dbReference>
<protein>
    <submittedName>
        <fullName evidence="1">Uncharacterized protein</fullName>
    </submittedName>
</protein>
<reference evidence="1" key="2">
    <citation type="journal article" date="2015" name="Data Brief">
        <title>Shoot transcriptome of the giant reed, Arundo donax.</title>
        <authorList>
            <person name="Barrero R.A."/>
            <person name="Guerrero F.D."/>
            <person name="Moolhuijzen P."/>
            <person name="Goolsby J.A."/>
            <person name="Tidwell J."/>
            <person name="Bellgard S.E."/>
            <person name="Bellgard M.I."/>
        </authorList>
    </citation>
    <scope>NUCLEOTIDE SEQUENCE</scope>
    <source>
        <tissue evidence="1">Shoot tissue taken approximately 20 cm above the soil surface</tissue>
    </source>
</reference>
<organism evidence="1">
    <name type="scientific">Arundo donax</name>
    <name type="common">Giant reed</name>
    <name type="synonym">Donax arundinaceus</name>
    <dbReference type="NCBI Taxonomy" id="35708"/>
    <lineage>
        <taxon>Eukaryota</taxon>
        <taxon>Viridiplantae</taxon>
        <taxon>Streptophyta</taxon>
        <taxon>Embryophyta</taxon>
        <taxon>Tracheophyta</taxon>
        <taxon>Spermatophyta</taxon>
        <taxon>Magnoliopsida</taxon>
        <taxon>Liliopsida</taxon>
        <taxon>Poales</taxon>
        <taxon>Poaceae</taxon>
        <taxon>PACMAD clade</taxon>
        <taxon>Arundinoideae</taxon>
        <taxon>Arundineae</taxon>
        <taxon>Arundo</taxon>
    </lineage>
</organism>
<sequence length="19" mass="2476">MLIFKILYENLYYFSFQDK</sequence>
<dbReference type="AlphaFoldDB" id="A0A0A8YRU3"/>
<accession>A0A0A8YRU3</accession>
<name>A0A0A8YRU3_ARUDO</name>